<evidence type="ECO:0000313" key="4">
    <source>
        <dbReference type="Proteomes" id="UP000215483"/>
    </source>
</evidence>
<evidence type="ECO:0000313" key="3">
    <source>
        <dbReference type="EMBL" id="OXY85112.1"/>
    </source>
</evidence>
<dbReference type="InterPro" id="IPR002347">
    <property type="entry name" value="SDR_fam"/>
</dbReference>
<dbReference type="Gene3D" id="3.40.50.720">
    <property type="entry name" value="NAD(P)-binding Rossmann-like Domain"/>
    <property type="match status" value="1"/>
</dbReference>
<evidence type="ECO:0000256" key="1">
    <source>
        <dbReference type="ARBA" id="ARBA00006484"/>
    </source>
</evidence>
<accession>A0A233RP26</accession>
<dbReference type="AlphaFoldDB" id="A0A233RP26"/>
<comment type="caution">
    <text evidence="3">The sequence shown here is derived from an EMBL/GenBank/DDBJ whole genome shotgun (WGS) entry which is preliminary data.</text>
</comment>
<gene>
    <name evidence="3" type="ORF">BEK98_46040</name>
</gene>
<keyword evidence="2" id="KW-0560">Oxidoreductase</keyword>
<dbReference type="EMBL" id="MCGQ01000148">
    <property type="protein sequence ID" value="OXY85112.1"/>
    <property type="molecule type" value="Genomic_DNA"/>
</dbReference>
<dbReference type="InterPro" id="IPR036291">
    <property type="entry name" value="NAD(P)-bd_dom_sf"/>
</dbReference>
<protein>
    <recommendedName>
        <fullName evidence="5">Short-chain dehydrogenase</fullName>
    </recommendedName>
</protein>
<organism evidence="3 4">
    <name type="scientific">Streptomyces diastatochromogenes</name>
    <dbReference type="NCBI Taxonomy" id="42236"/>
    <lineage>
        <taxon>Bacteria</taxon>
        <taxon>Bacillati</taxon>
        <taxon>Actinomycetota</taxon>
        <taxon>Actinomycetes</taxon>
        <taxon>Kitasatosporales</taxon>
        <taxon>Streptomycetaceae</taxon>
        <taxon>Streptomyces</taxon>
    </lineage>
</organism>
<evidence type="ECO:0008006" key="5">
    <source>
        <dbReference type="Google" id="ProtNLM"/>
    </source>
</evidence>
<evidence type="ECO:0000256" key="2">
    <source>
        <dbReference type="ARBA" id="ARBA00023002"/>
    </source>
</evidence>
<dbReference type="CDD" id="cd05233">
    <property type="entry name" value="SDR_c"/>
    <property type="match status" value="1"/>
</dbReference>
<comment type="similarity">
    <text evidence="1">Belongs to the short-chain dehydrogenases/reductases (SDR) family.</text>
</comment>
<dbReference type="GO" id="GO:0016020">
    <property type="term" value="C:membrane"/>
    <property type="evidence" value="ECO:0007669"/>
    <property type="project" value="TreeGrafter"/>
</dbReference>
<dbReference type="PANTHER" id="PTHR44196">
    <property type="entry name" value="DEHYDROGENASE/REDUCTASE SDR FAMILY MEMBER 7B"/>
    <property type="match status" value="1"/>
</dbReference>
<dbReference type="Pfam" id="PF00106">
    <property type="entry name" value="adh_short"/>
    <property type="match status" value="1"/>
</dbReference>
<dbReference type="Proteomes" id="UP000215483">
    <property type="component" value="Unassembled WGS sequence"/>
</dbReference>
<dbReference type="PANTHER" id="PTHR44196:SF1">
    <property type="entry name" value="DEHYDROGENASE_REDUCTASE SDR FAMILY MEMBER 7B"/>
    <property type="match status" value="1"/>
</dbReference>
<reference evidence="3 4" key="1">
    <citation type="submission" date="2016-07" db="EMBL/GenBank/DDBJ databases">
        <title>Draft genome of Streptomyces diastatochromogenes.</title>
        <authorList>
            <person name="Podduturi R."/>
            <person name="Lukassen M.B."/>
            <person name="Clausen N."/>
            <person name="Nielsen J.L."/>
            <person name="Jorgensen N.O."/>
        </authorList>
    </citation>
    <scope>NUCLEOTIDE SEQUENCE [LARGE SCALE GENOMIC DNA]</scope>
    <source>
        <strain evidence="3 4">DSM 40608</strain>
    </source>
</reference>
<name>A0A233RP26_STRDA</name>
<dbReference type="GO" id="GO:0016491">
    <property type="term" value="F:oxidoreductase activity"/>
    <property type="evidence" value="ECO:0007669"/>
    <property type="project" value="UniProtKB-KW"/>
</dbReference>
<dbReference type="PRINTS" id="PR00081">
    <property type="entry name" value="GDHRDH"/>
</dbReference>
<proteinExistence type="inferred from homology"/>
<sequence>MGGVLALPGSAVYSAAKSGLRAFLTALSSELRDTGVAVSGIYPSGVDTRMLQHEALHGGSMLNFVGKVLSVEDVVRGYARAPRTRRLEIFLPYGDSLVSRAMAFAPALSHRALPLMERVGRLGHARYLKRKGLG</sequence>
<dbReference type="SUPFAM" id="SSF51735">
    <property type="entry name" value="NAD(P)-binding Rossmann-fold domains"/>
    <property type="match status" value="1"/>
</dbReference>
<keyword evidence="4" id="KW-1185">Reference proteome</keyword>